<feature type="signal peptide" evidence="2">
    <location>
        <begin position="1"/>
        <end position="20"/>
    </location>
</feature>
<organism evidence="3 4">
    <name type="scientific">Clavelina lepadiformis</name>
    <name type="common">Light-bulb sea squirt</name>
    <name type="synonym">Ascidia lepadiformis</name>
    <dbReference type="NCBI Taxonomy" id="159417"/>
    <lineage>
        <taxon>Eukaryota</taxon>
        <taxon>Metazoa</taxon>
        <taxon>Chordata</taxon>
        <taxon>Tunicata</taxon>
        <taxon>Ascidiacea</taxon>
        <taxon>Aplousobranchia</taxon>
        <taxon>Clavelinidae</taxon>
        <taxon>Clavelina</taxon>
    </lineage>
</organism>
<comment type="caution">
    <text evidence="3">The sequence shown here is derived from an EMBL/GenBank/DDBJ whole genome shotgun (WGS) entry which is preliminary data.</text>
</comment>
<dbReference type="Proteomes" id="UP001642483">
    <property type="component" value="Unassembled WGS sequence"/>
</dbReference>
<evidence type="ECO:0000256" key="2">
    <source>
        <dbReference type="SAM" id="SignalP"/>
    </source>
</evidence>
<dbReference type="EMBL" id="CAWYQH010000108">
    <property type="protein sequence ID" value="CAK8689033.1"/>
    <property type="molecule type" value="Genomic_DNA"/>
</dbReference>
<keyword evidence="4" id="KW-1185">Reference proteome</keyword>
<keyword evidence="2" id="KW-0732">Signal</keyword>
<name>A0ABP0GB53_CLALP</name>
<proteinExistence type="predicted"/>
<feature type="region of interest" description="Disordered" evidence="1">
    <location>
        <begin position="48"/>
        <end position="83"/>
    </location>
</feature>
<evidence type="ECO:0000313" key="4">
    <source>
        <dbReference type="Proteomes" id="UP001642483"/>
    </source>
</evidence>
<reference evidence="3 4" key="1">
    <citation type="submission" date="2024-02" db="EMBL/GenBank/DDBJ databases">
        <authorList>
            <person name="Daric V."/>
            <person name="Darras S."/>
        </authorList>
    </citation>
    <scope>NUCLEOTIDE SEQUENCE [LARGE SCALE GENOMIC DNA]</scope>
</reference>
<accession>A0ABP0GB53</accession>
<protein>
    <submittedName>
        <fullName evidence="3">Uncharacterized protein</fullName>
    </submittedName>
</protein>
<gene>
    <name evidence="3" type="ORF">CVLEPA_LOCUS21021</name>
</gene>
<evidence type="ECO:0000313" key="3">
    <source>
        <dbReference type="EMBL" id="CAK8689033.1"/>
    </source>
</evidence>
<evidence type="ECO:0000256" key="1">
    <source>
        <dbReference type="SAM" id="MobiDB-lite"/>
    </source>
</evidence>
<sequence length="142" mass="15877">MPEVMIVACFIFLLFNTATGQPQSDMMRCSGPTNIHYHCGSNDFVDENRRSEERFSNSQQGRPGKSGVRGFKGEKGLKGEPGTNEDILRELQNLRSQVSALSQKIDRQSFARTCAEVSESRRESGIYVISPDSERVPVFSIL</sequence>
<feature type="chain" id="PRO_5045706582" evidence="2">
    <location>
        <begin position="21"/>
        <end position="142"/>
    </location>
</feature>